<reference evidence="2 3" key="1">
    <citation type="submission" date="2024-02" db="EMBL/GenBank/DDBJ databases">
        <authorList>
            <person name="Chen Y."/>
            <person name="Shah S."/>
            <person name="Dougan E. K."/>
            <person name="Thang M."/>
            <person name="Chan C."/>
        </authorList>
    </citation>
    <scope>NUCLEOTIDE SEQUENCE [LARGE SCALE GENOMIC DNA]</scope>
</reference>
<sequence length="314" mass="35386">MPCPACGEDPSGTEWKWDPLRWELDPPCTEAEWRYLADSTGAPEVMTTQQCAYMKKVCRGCYNSRLLIMAKVQTRIRAKGGLEELDPSMKMRKEYEAAHANDLLKNRAAKIHGLQSADHFNGQVCRLIVKDSESGRWTVEFVNGEKKAIRESNLHASQDVDMEWEAARVEYAASNSTSAQTDGKPVGRPLGTHTSWEKGFHPGAVVFLQNLKTKELNGRKGRCISFNKEAGRYEVDLGDERKLLKIENLVPNLVLSLVRPGEGQSVCKVPAPRDVKPPTRQTAQEERERAAAEHVRWEALNARERHAEEYGWDG</sequence>
<dbReference type="EMBL" id="CAXAMN010004903">
    <property type="protein sequence ID" value="CAK9011536.1"/>
    <property type="molecule type" value="Genomic_DNA"/>
</dbReference>
<evidence type="ECO:0000313" key="3">
    <source>
        <dbReference type="Proteomes" id="UP001642484"/>
    </source>
</evidence>
<protein>
    <recommendedName>
        <fullName evidence="4">RING-type E3 ubiquitin transferase</fullName>
    </recommendedName>
</protein>
<organism evidence="2 3">
    <name type="scientific">Durusdinium trenchii</name>
    <dbReference type="NCBI Taxonomy" id="1381693"/>
    <lineage>
        <taxon>Eukaryota</taxon>
        <taxon>Sar</taxon>
        <taxon>Alveolata</taxon>
        <taxon>Dinophyceae</taxon>
        <taxon>Suessiales</taxon>
        <taxon>Symbiodiniaceae</taxon>
        <taxon>Durusdinium</taxon>
    </lineage>
</organism>
<name>A0ABP0JB20_9DINO</name>
<keyword evidence="3" id="KW-1185">Reference proteome</keyword>
<dbReference type="Proteomes" id="UP001642484">
    <property type="component" value="Unassembled WGS sequence"/>
</dbReference>
<accession>A0ABP0JB20</accession>
<proteinExistence type="predicted"/>
<evidence type="ECO:0008006" key="4">
    <source>
        <dbReference type="Google" id="ProtNLM"/>
    </source>
</evidence>
<evidence type="ECO:0000256" key="1">
    <source>
        <dbReference type="SAM" id="MobiDB-lite"/>
    </source>
</evidence>
<evidence type="ECO:0000313" key="2">
    <source>
        <dbReference type="EMBL" id="CAK9011536.1"/>
    </source>
</evidence>
<feature type="region of interest" description="Disordered" evidence="1">
    <location>
        <begin position="271"/>
        <end position="293"/>
    </location>
</feature>
<comment type="caution">
    <text evidence="2">The sequence shown here is derived from an EMBL/GenBank/DDBJ whole genome shotgun (WGS) entry which is preliminary data.</text>
</comment>
<gene>
    <name evidence="2" type="ORF">CCMP2556_LOCUS10499</name>
</gene>